<evidence type="ECO:0000256" key="4">
    <source>
        <dbReference type="ARBA" id="ARBA00023163"/>
    </source>
</evidence>
<dbReference type="Gene3D" id="1.10.10.10">
    <property type="entry name" value="Winged helix-like DNA-binding domain superfamily/Winged helix DNA-binding domain"/>
    <property type="match status" value="1"/>
</dbReference>
<feature type="domain" description="RNA polymerase sigma factor 70 region 4 type 2" evidence="7">
    <location>
        <begin position="220"/>
        <end position="270"/>
    </location>
</feature>
<dbReference type="CDD" id="cd06171">
    <property type="entry name" value="Sigma70_r4"/>
    <property type="match status" value="1"/>
</dbReference>
<evidence type="ECO:0008006" key="10">
    <source>
        <dbReference type="Google" id="ProtNLM"/>
    </source>
</evidence>
<keyword evidence="9" id="KW-1185">Reference proteome</keyword>
<evidence type="ECO:0000256" key="3">
    <source>
        <dbReference type="ARBA" id="ARBA00023082"/>
    </source>
</evidence>
<feature type="region of interest" description="Disordered" evidence="5">
    <location>
        <begin position="57"/>
        <end position="94"/>
    </location>
</feature>
<gene>
    <name evidence="8" type="ORF">GCM10022215_43270</name>
</gene>
<evidence type="ECO:0000256" key="2">
    <source>
        <dbReference type="ARBA" id="ARBA00023015"/>
    </source>
</evidence>
<dbReference type="Pfam" id="PF08281">
    <property type="entry name" value="Sigma70_r4_2"/>
    <property type="match status" value="1"/>
</dbReference>
<keyword evidence="4" id="KW-0804">Transcription</keyword>
<organism evidence="8 9">
    <name type="scientific">Nocardioides fonticola</name>
    <dbReference type="NCBI Taxonomy" id="450363"/>
    <lineage>
        <taxon>Bacteria</taxon>
        <taxon>Bacillati</taxon>
        <taxon>Actinomycetota</taxon>
        <taxon>Actinomycetes</taxon>
        <taxon>Propionibacteriales</taxon>
        <taxon>Nocardioidaceae</taxon>
        <taxon>Nocardioides</taxon>
    </lineage>
</organism>
<dbReference type="InterPro" id="IPR007627">
    <property type="entry name" value="RNA_pol_sigma70_r2"/>
</dbReference>
<evidence type="ECO:0000313" key="9">
    <source>
        <dbReference type="Proteomes" id="UP001501495"/>
    </source>
</evidence>
<feature type="domain" description="RNA polymerase sigma-70 region 2" evidence="6">
    <location>
        <begin position="122"/>
        <end position="188"/>
    </location>
</feature>
<proteinExistence type="inferred from homology"/>
<dbReference type="PANTHER" id="PTHR43133">
    <property type="entry name" value="RNA POLYMERASE ECF-TYPE SIGMA FACTO"/>
    <property type="match status" value="1"/>
</dbReference>
<comment type="caution">
    <text evidence="8">The sequence shown here is derived from an EMBL/GenBank/DDBJ whole genome shotgun (WGS) entry which is preliminary data.</text>
</comment>
<dbReference type="Proteomes" id="UP001501495">
    <property type="component" value="Unassembled WGS sequence"/>
</dbReference>
<keyword evidence="2" id="KW-0805">Transcription regulation</keyword>
<evidence type="ECO:0000256" key="1">
    <source>
        <dbReference type="ARBA" id="ARBA00010641"/>
    </source>
</evidence>
<comment type="similarity">
    <text evidence="1">Belongs to the sigma-70 factor family. ECF subfamily.</text>
</comment>
<accession>A0ABP7Y3L6</accession>
<dbReference type="SUPFAM" id="SSF88946">
    <property type="entry name" value="Sigma2 domain of RNA polymerase sigma factors"/>
    <property type="match status" value="1"/>
</dbReference>
<dbReference type="InterPro" id="IPR036388">
    <property type="entry name" value="WH-like_DNA-bd_sf"/>
</dbReference>
<dbReference type="InterPro" id="IPR013324">
    <property type="entry name" value="RNA_pol_sigma_r3/r4-like"/>
</dbReference>
<name>A0ABP7Y3L6_9ACTN</name>
<dbReference type="PANTHER" id="PTHR43133:SF57">
    <property type="entry name" value="RNA POLYMERASE SIGMA-70 FACTOR"/>
    <property type="match status" value="1"/>
</dbReference>
<dbReference type="InterPro" id="IPR014284">
    <property type="entry name" value="RNA_pol_sigma-70_dom"/>
</dbReference>
<sequence length="281" mass="30097">MHDRATGLTRGLDALRVAVASVLPQVAGPQLAGLPAGLTTSARGSWLLTEAMAPGGVDSSGRLGGATGSGPTSLDDPGAPGPDGFDDADLAASSEVSEAERTRLIALVELARKGDAEAFGLLYDHYQGAVYRFLFYRTRSAVLAEDLTSETFFRALRSMQGFRWQGKDFGAWLMTIARNLATDHFKAGRTRLEFTTEDMGQHDDATEGPESAVLAGLTNEILLQALTQLPEEQRDCLVMRFLQGMSIAETATVLGRSDGAVKQLQLRGVRNLAKLMPEGLR</sequence>
<dbReference type="SUPFAM" id="SSF88659">
    <property type="entry name" value="Sigma3 and sigma4 domains of RNA polymerase sigma factors"/>
    <property type="match status" value="1"/>
</dbReference>
<dbReference type="Pfam" id="PF04542">
    <property type="entry name" value="Sigma70_r2"/>
    <property type="match status" value="1"/>
</dbReference>
<dbReference type="InterPro" id="IPR039425">
    <property type="entry name" value="RNA_pol_sigma-70-like"/>
</dbReference>
<evidence type="ECO:0000259" key="7">
    <source>
        <dbReference type="Pfam" id="PF08281"/>
    </source>
</evidence>
<dbReference type="NCBIfam" id="TIGR02937">
    <property type="entry name" value="sigma70-ECF"/>
    <property type="match status" value="1"/>
</dbReference>
<reference evidence="9" key="1">
    <citation type="journal article" date="2019" name="Int. J. Syst. Evol. Microbiol.">
        <title>The Global Catalogue of Microorganisms (GCM) 10K type strain sequencing project: providing services to taxonomists for standard genome sequencing and annotation.</title>
        <authorList>
            <consortium name="The Broad Institute Genomics Platform"/>
            <consortium name="The Broad Institute Genome Sequencing Center for Infectious Disease"/>
            <person name="Wu L."/>
            <person name="Ma J."/>
        </authorList>
    </citation>
    <scope>NUCLEOTIDE SEQUENCE [LARGE SCALE GENOMIC DNA]</scope>
    <source>
        <strain evidence="9">JCM 16703</strain>
    </source>
</reference>
<evidence type="ECO:0000313" key="8">
    <source>
        <dbReference type="EMBL" id="GAA4130016.1"/>
    </source>
</evidence>
<evidence type="ECO:0000256" key="5">
    <source>
        <dbReference type="SAM" id="MobiDB-lite"/>
    </source>
</evidence>
<dbReference type="EMBL" id="BAAAZH010000036">
    <property type="protein sequence ID" value="GAA4130016.1"/>
    <property type="molecule type" value="Genomic_DNA"/>
</dbReference>
<dbReference type="InterPro" id="IPR013325">
    <property type="entry name" value="RNA_pol_sigma_r2"/>
</dbReference>
<dbReference type="Gene3D" id="1.10.1740.10">
    <property type="match status" value="1"/>
</dbReference>
<evidence type="ECO:0000259" key="6">
    <source>
        <dbReference type="Pfam" id="PF04542"/>
    </source>
</evidence>
<keyword evidence="3" id="KW-0731">Sigma factor</keyword>
<dbReference type="InterPro" id="IPR013249">
    <property type="entry name" value="RNA_pol_sigma70_r4_t2"/>
</dbReference>
<protein>
    <recommendedName>
        <fullName evidence="10">RNA polymerase subunit sigma-70</fullName>
    </recommendedName>
</protein>